<name>A0A7S7AXR7_9SPIR</name>
<dbReference type="Gene3D" id="3.90.780.10">
    <property type="entry name" value="5'-Nucleotidase, C-terminal domain"/>
    <property type="match status" value="1"/>
</dbReference>
<evidence type="ECO:0000256" key="6">
    <source>
        <dbReference type="ARBA" id="ARBA00022723"/>
    </source>
</evidence>
<feature type="domain" description="5'-Nucleotidase C-terminal" evidence="13">
    <location>
        <begin position="391"/>
        <end position="536"/>
    </location>
</feature>
<dbReference type="PANTHER" id="PTHR11575">
    <property type="entry name" value="5'-NUCLEOTIDASE-RELATED"/>
    <property type="match status" value="1"/>
</dbReference>
<dbReference type="PROSITE" id="PS51257">
    <property type="entry name" value="PROKAR_LIPOPROTEIN"/>
    <property type="match status" value="1"/>
</dbReference>
<evidence type="ECO:0000256" key="5">
    <source>
        <dbReference type="ARBA" id="ARBA00006654"/>
    </source>
</evidence>
<evidence type="ECO:0000256" key="4">
    <source>
        <dbReference type="ARBA" id="ARBA00004196"/>
    </source>
</evidence>
<evidence type="ECO:0000256" key="9">
    <source>
        <dbReference type="ARBA" id="ARBA00022801"/>
    </source>
</evidence>
<reference evidence="14 15" key="1">
    <citation type="submission" date="2020-09" db="EMBL/GenBank/DDBJ databases">
        <title>Characterization of Treponema spp. from bovine digital dermatitis in Korea.</title>
        <authorList>
            <person name="Espiritu H.M."/>
            <person name="Cho Y.I."/>
            <person name="Mamuad L."/>
        </authorList>
    </citation>
    <scope>NUCLEOTIDE SEQUENCE [LARGE SCALE GENOMIC DNA]</scope>
    <source>
        <strain evidence="14 15">KS1</strain>
    </source>
</reference>
<dbReference type="InterPro" id="IPR036907">
    <property type="entry name" value="5'-Nucleotdase_C_sf"/>
</dbReference>
<dbReference type="AlphaFoldDB" id="A0A7S7AXR7"/>
<dbReference type="PROSITE" id="PS00786">
    <property type="entry name" value="5_NUCLEOTIDASE_2"/>
    <property type="match status" value="1"/>
</dbReference>
<dbReference type="GO" id="GO:0009166">
    <property type="term" value="P:nucleotide catabolic process"/>
    <property type="evidence" value="ECO:0007669"/>
    <property type="project" value="InterPro"/>
</dbReference>
<feature type="domain" description="Calcineurin-like phosphoesterase" evidence="12">
    <location>
        <begin position="69"/>
        <end position="288"/>
    </location>
</feature>
<proteinExistence type="inferred from homology"/>
<keyword evidence="8 11" id="KW-0547">Nucleotide-binding</keyword>
<dbReference type="SUPFAM" id="SSF56300">
    <property type="entry name" value="Metallo-dependent phosphatases"/>
    <property type="match status" value="1"/>
</dbReference>
<evidence type="ECO:0000256" key="11">
    <source>
        <dbReference type="RuleBase" id="RU362119"/>
    </source>
</evidence>
<dbReference type="SUPFAM" id="SSF55816">
    <property type="entry name" value="5'-nucleotidase (syn. UDP-sugar hydrolase), C-terminal domain"/>
    <property type="match status" value="1"/>
</dbReference>
<evidence type="ECO:0000256" key="10">
    <source>
        <dbReference type="ARBA" id="ARBA00023268"/>
    </source>
</evidence>
<protein>
    <submittedName>
        <fullName evidence="14">5'-nucleotidase C-terminal domain-containing protein</fullName>
    </submittedName>
</protein>
<dbReference type="GO" id="GO:0030288">
    <property type="term" value="C:outer membrane-bounded periplasmic space"/>
    <property type="evidence" value="ECO:0007669"/>
    <property type="project" value="TreeGrafter"/>
</dbReference>
<dbReference type="InterPro" id="IPR041827">
    <property type="entry name" value="CpdB_N"/>
</dbReference>
<dbReference type="PRINTS" id="PR01607">
    <property type="entry name" value="APYRASEFAMLY"/>
</dbReference>
<evidence type="ECO:0000256" key="1">
    <source>
        <dbReference type="ARBA" id="ARBA00000527"/>
    </source>
</evidence>
<dbReference type="EMBL" id="CP061839">
    <property type="protein sequence ID" value="QOW62242.1"/>
    <property type="molecule type" value="Genomic_DNA"/>
</dbReference>
<keyword evidence="6" id="KW-0479">Metal-binding</keyword>
<sequence length="635" mass="71505">MKKKFLHVFAALIFVFSLVACVETKSAVKSNELSSKREAKAMGEQSEQVNLTHKIIEKGAAGAENVTITIGATGDVHGRLYSYEYAVCEEVQGSGFVKIFTLAQALRKENPNAILIDVGDTVQDNSAELFNDLETHPMVQAMNYMNFDVWVLGNHEFNFEKEFISRNIRNFNGAVLSANIKNKKDGSYFVLPYQLFNVEGVRVAVVGLLPPHIPMWEASSPSHFKGLEFEEPIDIARKTVNELKGKYDVLIGAFHLGRNGEHGSNSGVVEIAKQIPEFDLIFGGHEHARYANEVEGMNGDKTWIIEPGCYGWALAVGEVKVKKEDGKWKIVSVKAENRETAKIVADKQMEKEFKFVHDKSINDANLIIGKVTDDFISRVDYITGNEKVTTMPTIQLEDTALIDLINDVQLYYTKADISSAAAFRSEMNLKKGDFKKKDVAFIYKYSNTLMGINITGENLLKYMEWSASYYNTSKKGDVTISFNPEVRSYNYDMFEGVTYDIDISKEAGNRIKNVKLNGKDIEPKKRYKLAVNNYRFGTLQKLNLASEKDVYYDSYKVMQDSGRIRDLIVKYVQEVTKGTITPKTNFNWKITGFDTDVEGREKILADIKSGKIKIPKSADGRTPNVKSINVSDFNK</sequence>
<dbReference type="InterPro" id="IPR004843">
    <property type="entry name" value="Calcineurin-like_PHP"/>
</dbReference>
<dbReference type="Proteomes" id="UP000593915">
    <property type="component" value="Chromosome"/>
</dbReference>
<evidence type="ECO:0000259" key="12">
    <source>
        <dbReference type="Pfam" id="PF00149"/>
    </source>
</evidence>
<dbReference type="GO" id="GO:0000166">
    <property type="term" value="F:nucleotide binding"/>
    <property type="evidence" value="ECO:0007669"/>
    <property type="project" value="UniProtKB-KW"/>
</dbReference>
<organism evidence="14 15">
    <name type="scientific">Treponema pedis</name>
    <dbReference type="NCBI Taxonomy" id="409322"/>
    <lineage>
        <taxon>Bacteria</taxon>
        <taxon>Pseudomonadati</taxon>
        <taxon>Spirochaetota</taxon>
        <taxon>Spirochaetia</taxon>
        <taxon>Spirochaetales</taxon>
        <taxon>Treponemataceae</taxon>
        <taxon>Treponema</taxon>
    </lineage>
</organism>
<evidence type="ECO:0000259" key="13">
    <source>
        <dbReference type="Pfam" id="PF02872"/>
    </source>
</evidence>
<dbReference type="InterPro" id="IPR029052">
    <property type="entry name" value="Metallo-depent_PP-like"/>
</dbReference>
<dbReference type="GO" id="GO:0046872">
    <property type="term" value="F:metal ion binding"/>
    <property type="evidence" value="ECO:0007669"/>
    <property type="project" value="UniProtKB-KW"/>
</dbReference>
<accession>A0A7S7AXR7</accession>
<comment type="catalytic activity">
    <reaction evidence="1">
        <text>a ribonucleoside 3'-phosphate + H2O = a ribonucleoside + phosphate</text>
        <dbReference type="Rhea" id="RHEA:10144"/>
        <dbReference type="ChEBI" id="CHEBI:13197"/>
        <dbReference type="ChEBI" id="CHEBI:15377"/>
        <dbReference type="ChEBI" id="CHEBI:18254"/>
        <dbReference type="ChEBI" id="CHEBI:43474"/>
        <dbReference type="EC" id="3.1.3.6"/>
    </reaction>
</comment>
<dbReference type="GO" id="GO:0008663">
    <property type="term" value="F:2',3'-cyclic-nucleotide 2'-phosphodiesterase activity"/>
    <property type="evidence" value="ECO:0007669"/>
    <property type="project" value="UniProtKB-EC"/>
</dbReference>
<gene>
    <name evidence="14" type="ORF">IFE08_13215</name>
</gene>
<evidence type="ECO:0000256" key="2">
    <source>
        <dbReference type="ARBA" id="ARBA00001730"/>
    </source>
</evidence>
<dbReference type="Gene3D" id="3.60.21.10">
    <property type="match status" value="1"/>
</dbReference>
<comment type="cofactor">
    <cofactor evidence="3">
        <name>a divalent metal cation</name>
        <dbReference type="ChEBI" id="CHEBI:60240"/>
    </cofactor>
</comment>
<dbReference type="InterPro" id="IPR006179">
    <property type="entry name" value="5_nucleotidase/apyrase"/>
</dbReference>
<feature type="signal peptide" evidence="11">
    <location>
        <begin position="1"/>
        <end position="20"/>
    </location>
</feature>
<dbReference type="InterPro" id="IPR006146">
    <property type="entry name" value="5'-Nucleotdase_CS"/>
</dbReference>
<dbReference type="Pfam" id="PF00149">
    <property type="entry name" value="Metallophos"/>
    <property type="match status" value="1"/>
</dbReference>
<dbReference type="PANTHER" id="PTHR11575:SF6">
    <property type="entry name" value="2',3'-CYCLIC-NUCLEOTIDE 2'-PHOSPHODIESTERASE_3'-NUCLEOTIDASE"/>
    <property type="match status" value="1"/>
</dbReference>
<keyword evidence="9 11" id="KW-0378">Hydrolase</keyword>
<evidence type="ECO:0000256" key="8">
    <source>
        <dbReference type="ARBA" id="ARBA00022741"/>
    </source>
</evidence>
<dbReference type="Pfam" id="PF02872">
    <property type="entry name" value="5_nucleotid_C"/>
    <property type="match status" value="1"/>
</dbReference>
<dbReference type="InterPro" id="IPR008334">
    <property type="entry name" value="5'-Nucleotdase_C"/>
</dbReference>
<keyword evidence="7 11" id="KW-0732">Signal</keyword>
<evidence type="ECO:0000256" key="7">
    <source>
        <dbReference type="ARBA" id="ARBA00022729"/>
    </source>
</evidence>
<evidence type="ECO:0000313" key="14">
    <source>
        <dbReference type="EMBL" id="QOW62242.1"/>
    </source>
</evidence>
<dbReference type="CDD" id="cd07410">
    <property type="entry name" value="MPP_CpdB_N"/>
    <property type="match status" value="1"/>
</dbReference>
<dbReference type="GO" id="GO:0008254">
    <property type="term" value="F:3'-nucleotidase activity"/>
    <property type="evidence" value="ECO:0007669"/>
    <property type="project" value="UniProtKB-EC"/>
</dbReference>
<comment type="similarity">
    <text evidence="5 11">Belongs to the 5'-nucleotidase family.</text>
</comment>
<evidence type="ECO:0000313" key="15">
    <source>
        <dbReference type="Proteomes" id="UP000593915"/>
    </source>
</evidence>
<keyword evidence="10" id="KW-0511">Multifunctional enzyme</keyword>
<evidence type="ECO:0000256" key="3">
    <source>
        <dbReference type="ARBA" id="ARBA00001968"/>
    </source>
</evidence>
<comment type="catalytic activity">
    <reaction evidence="2">
        <text>a nucleoside 2',3'-cyclic phosphate + H2O = a nucleoside 3'-phosphate + H(+)</text>
        <dbReference type="Rhea" id="RHEA:19621"/>
        <dbReference type="ChEBI" id="CHEBI:15377"/>
        <dbReference type="ChEBI" id="CHEBI:15378"/>
        <dbReference type="ChEBI" id="CHEBI:66949"/>
        <dbReference type="ChEBI" id="CHEBI:66954"/>
        <dbReference type="EC" id="3.1.4.16"/>
    </reaction>
</comment>
<comment type="subcellular location">
    <subcellularLocation>
        <location evidence="4">Cell envelope</location>
    </subcellularLocation>
</comment>
<feature type="chain" id="PRO_5033113252" evidence="11">
    <location>
        <begin position="21"/>
        <end position="635"/>
    </location>
</feature>